<dbReference type="Proteomes" id="UP001458880">
    <property type="component" value="Unassembled WGS sequence"/>
</dbReference>
<dbReference type="GO" id="GO:0006887">
    <property type="term" value="P:exocytosis"/>
    <property type="evidence" value="ECO:0007669"/>
    <property type="project" value="TreeGrafter"/>
</dbReference>
<accession>A0AAW1HTW1</accession>
<dbReference type="PRINTS" id="PR00360">
    <property type="entry name" value="C2DOMAIN"/>
</dbReference>
<dbReference type="SUPFAM" id="SSF49562">
    <property type="entry name" value="C2 domain (Calcium/lipid-binding domain, CaLB)"/>
    <property type="match status" value="2"/>
</dbReference>
<feature type="region of interest" description="Disordered" evidence="4">
    <location>
        <begin position="300"/>
        <end position="353"/>
    </location>
</feature>
<dbReference type="SMART" id="SM00239">
    <property type="entry name" value="C2"/>
    <property type="match status" value="2"/>
</dbReference>
<dbReference type="GO" id="GO:0070382">
    <property type="term" value="C:exocytic vesicle"/>
    <property type="evidence" value="ECO:0007669"/>
    <property type="project" value="TreeGrafter"/>
</dbReference>
<feature type="compositionally biased region" description="Polar residues" evidence="4">
    <location>
        <begin position="313"/>
        <end position="326"/>
    </location>
</feature>
<dbReference type="AlphaFoldDB" id="A0AAW1HTW1"/>
<dbReference type="CDD" id="cd04020">
    <property type="entry name" value="C2B_SLP_1-2-3-4"/>
    <property type="match status" value="1"/>
</dbReference>
<keyword evidence="2" id="KW-0677">Repeat</keyword>
<protein>
    <submittedName>
        <fullName evidence="6">C2 domain</fullName>
    </submittedName>
</protein>
<dbReference type="PROSITE" id="PS50004">
    <property type="entry name" value="C2"/>
    <property type="match status" value="2"/>
</dbReference>
<keyword evidence="7" id="KW-1185">Reference proteome</keyword>
<evidence type="ECO:0000313" key="7">
    <source>
        <dbReference type="Proteomes" id="UP001458880"/>
    </source>
</evidence>
<feature type="region of interest" description="Disordered" evidence="4">
    <location>
        <begin position="249"/>
        <end position="274"/>
    </location>
</feature>
<dbReference type="InterPro" id="IPR001565">
    <property type="entry name" value="Synaptotagmin"/>
</dbReference>
<evidence type="ECO:0000256" key="4">
    <source>
        <dbReference type="SAM" id="MobiDB-lite"/>
    </source>
</evidence>
<keyword evidence="3" id="KW-0472">Membrane</keyword>
<organism evidence="6 7">
    <name type="scientific">Popillia japonica</name>
    <name type="common">Japanese beetle</name>
    <dbReference type="NCBI Taxonomy" id="7064"/>
    <lineage>
        <taxon>Eukaryota</taxon>
        <taxon>Metazoa</taxon>
        <taxon>Ecdysozoa</taxon>
        <taxon>Arthropoda</taxon>
        <taxon>Hexapoda</taxon>
        <taxon>Insecta</taxon>
        <taxon>Pterygota</taxon>
        <taxon>Neoptera</taxon>
        <taxon>Endopterygota</taxon>
        <taxon>Coleoptera</taxon>
        <taxon>Polyphaga</taxon>
        <taxon>Scarabaeiformia</taxon>
        <taxon>Scarabaeidae</taxon>
        <taxon>Rutelinae</taxon>
        <taxon>Popillia</taxon>
    </lineage>
</organism>
<dbReference type="PRINTS" id="PR00399">
    <property type="entry name" value="SYNAPTOTAGMN"/>
</dbReference>
<dbReference type="InterPro" id="IPR000008">
    <property type="entry name" value="C2_dom"/>
</dbReference>
<dbReference type="PANTHER" id="PTHR45716">
    <property type="entry name" value="BITESIZE, ISOFORM I"/>
    <property type="match status" value="1"/>
</dbReference>
<dbReference type="FunFam" id="2.60.40.150:FF:000006">
    <property type="entry name" value="Synaptotagmin-like 5, isoform CRA_a"/>
    <property type="match status" value="1"/>
</dbReference>
<dbReference type="Pfam" id="PF00168">
    <property type="entry name" value="C2"/>
    <property type="match status" value="2"/>
</dbReference>
<feature type="domain" description="C2" evidence="5">
    <location>
        <begin position="415"/>
        <end position="537"/>
    </location>
</feature>
<gene>
    <name evidence="6" type="ORF">QE152_g39738</name>
</gene>
<evidence type="ECO:0000313" key="6">
    <source>
        <dbReference type="EMBL" id="KAK9679763.1"/>
    </source>
</evidence>
<dbReference type="InterPro" id="IPR035892">
    <property type="entry name" value="C2_domain_sf"/>
</dbReference>
<feature type="domain" description="C2" evidence="5">
    <location>
        <begin position="561"/>
        <end position="686"/>
    </location>
</feature>
<dbReference type="Gene3D" id="2.60.40.150">
    <property type="entry name" value="C2 domain"/>
    <property type="match status" value="2"/>
</dbReference>
<dbReference type="GO" id="GO:0005886">
    <property type="term" value="C:plasma membrane"/>
    <property type="evidence" value="ECO:0007669"/>
    <property type="project" value="TreeGrafter"/>
</dbReference>
<proteinExistence type="predicted"/>
<dbReference type="CDD" id="cd08521">
    <property type="entry name" value="C2A_SLP"/>
    <property type="match status" value="1"/>
</dbReference>
<feature type="compositionally biased region" description="Acidic residues" evidence="4">
    <location>
        <begin position="252"/>
        <end position="261"/>
    </location>
</feature>
<evidence type="ECO:0000256" key="1">
    <source>
        <dbReference type="ARBA" id="ARBA00004370"/>
    </source>
</evidence>
<dbReference type="EMBL" id="JASPKY010000979">
    <property type="protein sequence ID" value="KAK9679763.1"/>
    <property type="molecule type" value="Genomic_DNA"/>
</dbReference>
<reference evidence="6 7" key="1">
    <citation type="journal article" date="2024" name="BMC Genomics">
        <title>De novo assembly and annotation of Popillia japonica's genome with initial clues to its potential as an invasive pest.</title>
        <authorList>
            <person name="Cucini C."/>
            <person name="Boschi S."/>
            <person name="Funari R."/>
            <person name="Cardaioli E."/>
            <person name="Iannotti N."/>
            <person name="Marturano G."/>
            <person name="Paoli F."/>
            <person name="Bruttini M."/>
            <person name="Carapelli A."/>
            <person name="Frati F."/>
            <person name="Nardi F."/>
        </authorList>
    </citation>
    <scope>NUCLEOTIDE SEQUENCE [LARGE SCALE GENOMIC DNA]</scope>
    <source>
        <strain evidence="6">DMR45628</strain>
    </source>
</reference>
<evidence type="ECO:0000256" key="3">
    <source>
        <dbReference type="ARBA" id="ARBA00023136"/>
    </source>
</evidence>
<evidence type="ECO:0000259" key="5">
    <source>
        <dbReference type="PROSITE" id="PS50004"/>
    </source>
</evidence>
<sequence>MSGLFSHGIIQNYNSIGNNSDKSAETPLMASINLNWYTRYVRMCCWPRSTEKDHDNFDIAVERYIETLDAEKKKALLKLNTTIKPKFGTKWATASSSDESGHEDDLDPEQLAQIIPDTKSDDEDSVISSVLIVGCAIRNNRRRCFSPDRLRSEPNMSMLLSRKTIQNYFTIGRKTDESDSILVKPQFCNCCKKCLRLCCSYCMPSLETDVDDIDAVMERYIQGLDGEKKATILESNRTIKLKISNKWGTQSTDDECEDDAKDSETGNLPQIVLPETASNEDDELWLSAVWQDDVSQMSEAHSSPMLAARSGAKSATPSPIAPSSRSPQDHRFRPIAPSSRRTTGSVSSQEWRSNDEDIDRLVVPNRSSVSSLGLRSDSMASVYSGAFGGDNLQLRSDSMASVYSGAFGGECTVAVKGQVEFGLQYNYKTGALEILIKQCRDLAAVDAKRNRSDPYVKVYLLPDKSKSGKRKTKVKKHTLNPIFDECLKFHIALNGLETRTLWLTVWHSDMFGRNDFLGEVTMALENKVFDDPTPKWYTLQERTEPFDDMLSFKGDILVGLKFVPPDMTDRHKKGKRSRGTLHVLIKEAKSLTAVKANGTSDPFCKSYLLPDKGRSSKQKTTVMKKTVNPVWNHTFTYDDVTLQELAERCLELTVWDHDRLASNEFLGGVRFSLGTGKHYGKPVDWMDATGKEVSLWKSMLERPSLWVEGCLSLRPTLDQRSTQ</sequence>
<name>A0AAW1HTW1_POPJA</name>
<comment type="subcellular location">
    <subcellularLocation>
        <location evidence="1">Membrane</location>
    </subcellularLocation>
</comment>
<dbReference type="InterPro" id="IPR043567">
    <property type="entry name" value="SYTL1-5_C2B"/>
</dbReference>
<comment type="caution">
    <text evidence="6">The sequence shown here is derived from an EMBL/GenBank/DDBJ whole genome shotgun (WGS) entry which is preliminary data.</text>
</comment>
<evidence type="ECO:0000256" key="2">
    <source>
        <dbReference type="ARBA" id="ARBA00022737"/>
    </source>
</evidence>
<dbReference type="GO" id="GO:0042043">
    <property type="term" value="F:neurexin family protein binding"/>
    <property type="evidence" value="ECO:0007669"/>
    <property type="project" value="TreeGrafter"/>
</dbReference>
<feature type="compositionally biased region" description="Polar residues" evidence="4">
    <location>
        <begin position="339"/>
        <end position="351"/>
    </location>
</feature>
<dbReference type="PANTHER" id="PTHR45716:SF2">
    <property type="entry name" value="BITESIZE, ISOFORM I"/>
    <property type="match status" value="1"/>
</dbReference>